<dbReference type="PANTHER" id="PTHR43446:SF1">
    <property type="entry name" value="BAND 7 DOMAIN-CONTAINING PROTEIN"/>
    <property type="match status" value="1"/>
</dbReference>
<dbReference type="PANTHER" id="PTHR43446">
    <property type="entry name" value="MEMBRANE PROTEIN-RELATED"/>
    <property type="match status" value="1"/>
</dbReference>
<gene>
    <name evidence="4" type="ORF">GGR36_003857</name>
</gene>
<dbReference type="GO" id="GO:0006508">
    <property type="term" value="P:proteolysis"/>
    <property type="evidence" value="ECO:0007669"/>
    <property type="project" value="UniProtKB-KW"/>
</dbReference>
<evidence type="ECO:0000256" key="1">
    <source>
        <dbReference type="ARBA" id="ARBA00004167"/>
    </source>
</evidence>
<evidence type="ECO:0000313" key="4">
    <source>
        <dbReference type="EMBL" id="MBB4014511.1"/>
    </source>
</evidence>
<name>A0A840BLS7_9RHOO</name>
<dbReference type="GO" id="GO:0008233">
    <property type="term" value="F:peptidase activity"/>
    <property type="evidence" value="ECO:0007669"/>
    <property type="project" value="UniProtKB-KW"/>
</dbReference>
<keyword evidence="5" id="KW-1185">Reference proteome</keyword>
<proteinExistence type="predicted"/>
<keyword evidence="4" id="KW-0645">Protease</keyword>
<evidence type="ECO:0000313" key="5">
    <source>
        <dbReference type="Proteomes" id="UP000561045"/>
    </source>
</evidence>
<dbReference type="InterPro" id="IPR036013">
    <property type="entry name" value="Band_7/SPFH_dom_sf"/>
</dbReference>
<evidence type="ECO:0000256" key="2">
    <source>
        <dbReference type="SAM" id="Phobius"/>
    </source>
</evidence>
<dbReference type="EMBL" id="JACIET010000002">
    <property type="protein sequence ID" value="MBB4014511.1"/>
    <property type="molecule type" value="Genomic_DNA"/>
</dbReference>
<dbReference type="RefSeq" id="WP_183636734.1">
    <property type="nucleotide sequence ID" value="NZ_BAABLE010000009.1"/>
</dbReference>
<protein>
    <submittedName>
        <fullName evidence="4">Regulator of protease activity HflC (Stomatin/prohibitin superfamily)</fullName>
    </submittedName>
</protein>
<dbReference type="Proteomes" id="UP000561045">
    <property type="component" value="Unassembled WGS sequence"/>
</dbReference>
<sequence>MPPAHNERSGIAFTGYIALVVALALLLTAISTVVGLASGQPSESELATAGWRLGALALGLLFIVPGIYMLQPNEAATLQLFGAYTGTDRGRGLRWTIPFFSRKKLSLRARTFLTEKLKVNDQRGNPVEIAGAIIWRVDDTAKALFDVDDYEAFVRIQSETALRHLASAYPYDTMDAEDIPASRTLRGGAESIAETLAAELGERLAMAGLVVDQTKLTHLAYAPEIANAMLRRQQAEAVIAARRKIVEGAVGMVEMALAQLAERKMVELDDERRAAMVSNLLVVLCGEREVTPVVNSGTLYT</sequence>
<dbReference type="AlphaFoldDB" id="A0A840BLS7"/>
<organism evidence="4 5">
    <name type="scientific">Niveibacterium umoris</name>
    <dbReference type="NCBI Taxonomy" id="1193620"/>
    <lineage>
        <taxon>Bacteria</taxon>
        <taxon>Pseudomonadati</taxon>
        <taxon>Pseudomonadota</taxon>
        <taxon>Betaproteobacteria</taxon>
        <taxon>Rhodocyclales</taxon>
        <taxon>Rhodocyclaceae</taxon>
        <taxon>Niveibacterium</taxon>
    </lineage>
</organism>
<dbReference type="Gene3D" id="3.30.479.30">
    <property type="entry name" value="Band 7 domain"/>
    <property type="match status" value="1"/>
</dbReference>
<reference evidence="4 5" key="1">
    <citation type="submission" date="2020-08" db="EMBL/GenBank/DDBJ databases">
        <title>Genomic Encyclopedia of Type Strains, Phase IV (KMG-IV): sequencing the most valuable type-strain genomes for metagenomic binning, comparative biology and taxonomic classification.</title>
        <authorList>
            <person name="Goeker M."/>
        </authorList>
    </citation>
    <scope>NUCLEOTIDE SEQUENCE [LARGE SCALE GENOMIC DNA]</scope>
    <source>
        <strain evidence="4 5">DSM 106739</strain>
    </source>
</reference>
<dbReference type="SUPFAM" id="SSF117892">
    <property type="entry name" value="Band 7/SPFH domain"/>
    <property type="match status" value="1"/>
</dbReference>
<dbReference type="CDD" id="cd03402">
    <property type="entry name" value="SPFH_like_u2"/>
    <property type="match status" value="1"/>
</dbReference>
<evidence type="ECO:0000259" key="3">
    <source>
        <dbReference type="SMART" id="SM00244"/>
    </source>
</evidence>
<dbReference type="InterPro" id="IPR001107">
    <property type="entry name" value="Band_7"/>
</dbReference>
<dbReference type="SMART" id="SM00244">
    <property type="entry name" value="PHB"/>
    <property type="match status" value="1"/>
</dbReference>
<keyword evidence="4" id="KW-0378">Hydrolase</keyword>
<comment type="caution">
    <text evidence="4">The sequence shown here is derived from an EMBL/GenBank/DDBJ whole genome shotgun (WGS) entry which is preliminary data.</text>
</comment>
<keyword evidence="2" id="KW-0472">Membrane</keyword>
<dbReference type="Pfam" id="PF01145">
    <property type="entry name" value="Band_7"/>
    <property type="match status" value="1"/>
</dbReference>
<keyword evidence="2" id="KW-0812">Transmembrane</keyword>
<dbReference type="GO" id="GO:0016020">
    <property type="term" value="C:membrane"/>
    <property type="evidence" value="ECO:0007669"/>
    <property type="project" value="UniProtKB-SubCell"/>
</dbReference>
<feature type="domain" description="Band 7" evidence="3">
    <location>
        <begin position="65"/>
        <end position="233"/>
    </location>
</feature>
<comment type="subcellular location">
    <subcellularLocation>
        <location evidence="1">Membrane</location>
        <topology evidence="1">Single-pass membrane protein</topology>
    </subcellularLocation>
</comment>
<accession>A0A840BLS7</accession>
<keyword evidence="2" id="KW-1133">Transmembrane helix</keyword>
<feature type="transmembrane region" description="Helical" evidence="2">
    <location>
        <begin position="49"/>
        <end position="70"/>
    </location>
</feature>
<feature type="transmembrane region" description="Helical" evidence="2">
    <location>
        <begin position="12"/>
        <end position="37"/>
    </location>
</feature>